<dbReference type="PROSITE" id="PS01117">
    <property type="entry name" value="HTH_MARR_1"/>
    <property type="match status" value="1"/>
</dbReference>
<dbReference type="SUPFAM" id="SSF46785">
    <property type="entry name" value="Winged helix' DNA-binding domain"/>
    <property type="match status" value="1"/>
</dbReference>
<dbReference type="PANTHER" id="PTHR39515">
    <property type="entry name" value="CONSERVED PROTEIN"/>
    <property type="match status" value="1"/>
</dbReference>
<reference evidence="6 7" key="1">
    <citation type="journal article" date="2019" name="Int. J. Syst. Evol. Microbiol.">
        <title>The Global Catalogue of Microorganisms (GCM) 10K type strain sequencing project: providing services to taxonomists for standard genome sequencing and annotation.</title>
        <authorList>
            <consortium name="The Broad Institute Genomics Platform"/>
            <consortium name="The Broad Institute Genome Sequencing Center for Infectious Disease"/>
            <person name="Wu L."/>
            <person name="Ma J."/>
        </authorList>
    </citation>
    <scope>NUCLEOTIDE SEQUENCE [LARGE SCALE GENOMIC DNA]</scope>
    <source>
        <strain evidence="6 7">JCM 3380</strain>
    </source>
</reference>
<evidence type="ECO:0000256" key="1">
    <source>
        <dbReference type="ARBA" id="ARBA00023015"/>
    </source>
</evidence>
<keyword evidence="1" id="KW-0805">Transcription regulation</keyword>
<dbReference type="InterPro" id="IPR036390">
    <property type="entry name" value="WH_DNA-bd_sf"/>
</dbReference>
<dbReference type="EMBL" id="BAAABU010000027">
    <property type="protein sequence ID" value="GAA0258639.1"/>
    <property type="molecule type" value="Genomic_DNA"/>
</dbReference>
<organism evidence="6 7">
    <name type="scientific">Saccharothrix mutabilis subsp. mutabilis</name>
    <dbReference type="NCBI Taxonomy" id="66855"/>
    <lineage>
        <taxon>Bacteria</taxon>
        <taxon>Bacillati</taxon>
        <taxon>Actinomycetota</taxon>
        <taxon>Actinomycetes</taxon>
        <taxon>Pseudonocardiales</taxon>
        <taxon>Pseudonocardiaceae</taxon>
        <taxon>Saccharothrix</taxon>
    </lineage>
</organism>
<dbReference type="PROSITE" id="PS50995">
    <property type="entry name" value="HTH_MARR_2"/>
    <property type="match status" value="1"/>
</dbReference>
<dbReference type="Pfam" id="PF01047">
    <property type="entry name" value="MarR"/>
    <property type="match status" value="1"/>
</dbReference>
<evidence type="ECO:0000259" key="5">
    <source>
        <dbReference type="PROSITE" id="PS50995"/>
    </source>
</evidence>
<evidence type="ECO:0000256" key="4">
    <source>
        <dbReference type="SAM" id="MobiDB-lite"/>
    </source>
</evidence>
<dbReference type="SMART" id="SM00347">
    <property type="entry name" value="HTH_MARR"/>
    <property type="match status" value="1"/>
</dbReference>
<name>A0ABN0UQT9_9PSEU</name>
<evidence type="ECO:0000256" key="2">
    <source>
        <dbReference type="ARBA" id="ARBA00023125"/>
    </source>
</evidence>
<gene>
    <name evidence="6" type="ORF">GCM10010492_69520</name>
</gene>
<comment type="caution">
    <text evidence="6">The sequence shown here is derived from an EMBL/GenBank/DDBJ whole genome shotgun (WGS) entry which is preliminary data.</text>
</comment>
<evidence type="ECO:0000313" key="6">
    <source>
        <dbReference type="EMBL" id="GAA0258639.1"/>
    </source>
</evidence>
<dbReference type="Proteomes" id="UP001500416">
    <property type="component" value="Unassembled WGS sequence"/>
</dbReference>
<keyword evidence="7" id="KW-1185">Reference proteome</keyword>
<sequence length="179" mass="19852">MCGKAIRRPDARREHPPDPDSGGVRHNRSQYHSPMSDEARTLTDVVTRLRRALRTSIRSEWPWDSLPMAQVELLQTLAERPPMRVGDLAAELRLAPNTVSGLVGQLIEGGLVSRAGDPTDRRVARLSVTPQGHEQLAVWQAAHEKRIGTALDKLDPGERADVVRALSALDHLVDHLRAH</sequence>
<keyword evidence="3" id="KW-0804">Transcription</keyword>
<feature type="compositionally biased region" description="Basic and acidic residues" evidence="4">
    <location>
        <begin position="7"/>
        <end position="18"/>
    </location>
</feature>
<dbReference type="InterPro" id="IPR052526">
    <property type="entry name" value="HTH-type_Bedaq_tolerance"/>
</dbReference>
<evidence type="ECO:0000256" key="3">
    <source>
        <dbReference type="ARBA" id="ARBA00023163"/>
    </source>
</evidence>
<feature type="region of interest" description="Disordered" evidence="4">
    <location>
        <begin position="1"/>
        <end position="38"/>
    </location>
</feature>
<proteinExistence type="predicted"/>
<accession>A0ABN0UQT9</accession>
<dbReference type="Gene3D" id="1.10.10.10">
    <property type="entry name" value="Winged helix-like DNA-binding domain superfamily/Winged helix DNA-binding domain"/>
    <property type="match status" value="1"/>
</dbReference>
<keyword evidence="2" id="KW-0238">DNA-binding</keyword>
<dbReference type="InterPro" id="IPR023187">
    <property type="entry name" value="Tscrpt_reg_MarR-type_CS"/>
</dbReference>
<dbReference type="PANTHER" id="PTHR39515:SF2">
    <property type="entry name" value="HTH-TYPE TRANSCRIPTIONAL REGULATOR RV0880"/>
    <property type="match status" value="1"/>
</dbReference>
<dbReference type="InterPro" id="IPR000835">
    <property type="entry name" value="HTH_MarR-typ"/>
</dbReference>
<feature type="domain" description="HTH marR-type" evidence="5">
    <location>
        <begin position="39"/>
        <end position="171"/>
    </location>
</feature>
<protein>
    <submittedName>
        <fullName evidence="6">MarR family winged helix-turn-helix transcriptional regulator</fullName>
    </submittedName>
</protein>
<dbReference type="InterPro" id="IPR036388">
    <property type="entry name" value="WH-like_DNA-bd_sf"/>
</dbReference>
<evidence type="ECO:0000313" key="7">
    <source>
        <dbReference type="Proteomes" id="UP001500416"/>
    </source>
</evidence>